<evidence type="ECO:0000313" key="2">
    <source>
        <dbReference type="Proteomes" id="UP000314294"/>
    </source>
</evidence>
<protein>
    <submittedName>
        <fullName evidence="1">Uncharacterized protein</fullName>
    </submittedName>
</protein>
<comment type="caution">
    <text evidence="1">The sequence shown here is derived from an EMBL/GenBank/DDBJ whole genome shotgun (WGS) entry which is preliminary data.</text>
</comment>
<proteinExistence type="predicted"/>
<keyword evidence="2" id="KW-1185">Reference proteome</keyword>
<organism evidence="1 2">
    <name type="scientific">Liparis tanakae</name>
    <name type="common">Tanaka's snailfish</name>
    <dbReference type="NCBI Taxonomy" id="230148"/>
    <lineage>
        <taxon>Eukaryota</taxon>
        <taxon>Metazoa</taxon>
        <taxon>Chordata</taxon>
        <taxon>Craniata</taxon>
        <taxon>Vertebrata</taxon>
        <taxon>Euteleostomi</taxon>
        <taxon>Actinopterygii</taxon>
        <taxon>Neopterygii</taxon>
        <taxon>Teleostei</taxon>
        <taxon>Neoteleostei</taxon>
        <taxon>Acanthomorphata</taxon>
        <taxon>Eupercaria</taxon>
        <taxon>Perciformes</taxon>
        <taxon>Cottioidei</taxon>
        <taxon>Cottales</taxon>
        <taxon>Liparidae</taxon>
        <taxon>Liparis</taxon>
    </lineage>
</organism>
<name>A0A4Z2HDE0_9TELE</name>
<gene>
    <name evidence="1" type="ORF">EYF80_026856</name>
</gene>
<evidence type="ECO:0000313" key="1">
    <source>
        <dbReference type="EMBL" id="TNN62904.1"/>
    </source>
</evidence>
<dbReference type="Proteomes" id="UP000314294">
    <property type="component" value="Unassembled WGS sequence"/>
</dbReference>
<dbReference type="AlphaFoldDB" id="A0A4Z2HDE0"/>
<sequence>MSPLQATFQLRYFGMCFHRGSNREADYNRTRQLWNIWGALLEYKAGTHKTLNFSEGGHNKDSPVNKDLKEKSSISGWHIFALMKAFP</sequence>
<accession>A0A4Z2HDE0</accession>
<reference evidence="1 2" key="1">
    <citation type="submission" date="2019-03" db="EMBL/GenBank/DDBJ databases">
        <title>First draft genome of Liparis tanakae, snailfish: a comprehensive survey of snailfish specific genes.</title>
        <authorList>
            <person name="Kim W."/>
            <person name="Song I."/>
            <person name="Jeong J.-H."/>
            <person name="Kim D."/>
            <person name="Kim S."/>
            <person name="Ryu S."/>
            <person name="Song J.Y."/>
            <person name="Lee S.K."/>
        </authorList>
    </citation>
    <scope>NUCLEOTIDE SEQUENCE [LARGE SCALE GENOMIC DNA]</scope>
    <source>
        <tissue evidence="1">Muscle</tissue>
    </source>
</reference>
<dbReference type="EMBL" id="SRLO01000284">
    <property type="protein sequence ID" value="TNN62904.1"/>
    <property type="molecule type" value="Genomic_DNA"/>
</dbReference>